<dbReference type="GO" id="GO:0016787">
    <property type="term" value="F:hydrolase activity"/>
    <property type="evidence" value="ECO:0007669"/>
    <property type="project" value="UniProtKB-KW"/>
</dbReference>
<dbReference type="PANTHER" id="PTHR43283">
    <property type="entry name" value="BETA-LACTAMASE-RELATED"/>
    <property type="match status" value="1"/>
</dbReference>
<dbReference type="SUPFAM" id="SSF56601">
    <property type="entry name" value="beta-lactamase/transpeptidase-like"/>
    <property type="match status" value="1"/>
</dbReference>
<dbReference type="RefSeq" id="WP_301813227.1">
    <property type="nucleotide sequence ID" value="NZ_JAUJZH010000020.1"/>
</dbReference>
<organism evidence="2 3">
    <name type="scientific">Variovorax ginsengisoli</name>
    <dbReference type="NCBI Taxonomy" id="363844"/>
    <lineage>
        <taxon>Bacteria</taxon>
        <taxon>Pseudomonadati</taxon>
        <taxon>Pseudomonadota</taxon>
        <taxon>Betaproteobacteria</taxon>
        <taxon>Burkholderiales</taxon>
        <taxon>Comamonadaceae</taxon>
        <taxon>Variovorax</taxon>
    </lineage>
</organism>
<accession>A0ABT8SDI4</accession>
<sequence length="347" mass="36599">MALATLCAIAMPAGAPRAEPASVDPVAAGWNAAALDAVIDYVARQKSTGLVIVQNDKLIAEKLWPPAADARGFRAAFVHGTAADGATLEDVASQQKSFVAILAGIAVDKGLLDVSRPVTSYIGAGWSKATPQQEAAIAVRNLMEMNSGLKEDLSFDAAPDAKFFYNTPGYAVMKPVLEAAAKQPLTEITQAWLARPAGMNDTGWRKRPALMADVGNPTGLVTTPGDIARMGQVVLNGGVTDAGVRVISKAQFDALFVRTKTNPSYGRLWWLNGGAETVGVGANARRRPGPLVAAAPADMVAAMGALDRRLFVVPSRKLVVVRTGQAAVDRDFDEQLWRLLVRAMPAS</sequence>
<evidence type="ECO:0000259" key="1">
    <source>
        <dbReference type="Pfam" id="PF00144"/>
    </source>
</evidence>
<evidence type="ECO:0000313" key="3">
    <source>
        <dbReference type="Proteomes" id="UP001169027"/>
    </source>
</evidence>
<dbReference type="InterPro" id="IPR012338">
    <property type="entry name" value="Beta-lactam/transpept-like"/>
</dbReference>
<gene>
    <name evidence="2" type="ORF">Q2T77_24785</name>
</gene>
<protein>
    <submittedName>
        <fullName evidence="2">Serine hydrolase</fullName>
    </submittedName>
</protein>
<keyword evidence="3" id="KW-1185">Reference proteome</keyword>
<evidence type="ECO:0000313" key="2">
    <source>
        <dbReference type="EMBL" id="MDO1535506.1"/>
    </source>
</evidence>
<dbReference type="PANTHER" id="PTHR43283:SF7">
    <property type="entry name" value="BETA-LACTAMASE-RELATED DOMAIN-CONTAINING PROTEIN"/>
    <property type="match status" value="1"/>
</dbReference>
<name>A0ABT8SDI4_9BURK</name>
<reference evidence="2" key="1">
    <citation type="submission" date="2023-06" db="EMBL/GenBank/DDBJ databases">
        <authorList>
            <person name="Jiang Y."/>
            <person name="Liu Q."/>
        </authorList>
    </citation>
    <scope>NUCLEOTIDE SEQUENCE</scope>
    <source>
        <strain evidence="2">CGMCC 1.12090</strain>
    </source>
</reference>
<dbReference type="EMBL" id="JAUKVY010000020">
    <property type="protein sequence ID" value="MDO1535506.1"/>
    <property type="molecule type" value="Genomic_DNA"/>
</dbReference>
<dbReference type="Gene3D" id="3.40.710.10">
    <property type="entry name" value="DD-peptidase/beta-lactamase superfamily"/>
    <property type="match status" value="1"/>
</dbReference>
<dbReference type="InterPro" id="IPR001466">
    <property type="entry name" value="Beta-lactam-related"/>
</dbReference>
<dbReference type="Pfam" id="PF00144">
    <property type="entry name" value="Beta-lactamase"/>
    <property type="match status" value="1"/>
</dbReference>
<dbReference type="InterPro" id="IPR050789">
    <property type="entry name" value="Diverse_Enzym_Activities"/>
</dbReference>
<feature type="domain" description="Beta-lactamase-related" evidence="1">
    <location>
        <begin position="48"/>
        <end position="267"/>
    </location>
</feature>
<proteinExistence type="predicted"/>
<dbReference type="Proteomes" id="UP001169027">
    <property type="component" value="Unassembled WGS sequence"/>
</dbReference>
<keyword evidence="2" id="KW-0378">Hydrolase</keyword>
<comment type="caution">
    <text evidence="2">The sequence shown here is derived from an EMBL/GenBank/DDBJ whole genome shotgun (WGS) entry which is preliminary data.</text>
</comment>